<dbReference type="EMBL" id="MT062913">
    <property type="protein sequence ID" value="QNL32826.1"/>
    <property type="molecule type" value="Genomic_DNA"/>
</dbReference>
<keyword evidence="1" id="KW-0614">Plasmid</keyword>
<dbReference type="Pfam" id="PF06545">
    <property type="entry name" value="AllG"/>
    <property type="match status" value="1"/>
</dbReference>
<organism evidence="1">
    <name type="scientific">Raoultella ornithinolytica</name>
    <name type="common">Klebsiella ornithinolytica</name>
    <dbReference type="NCBI Taxonomy" id="54291"/>
    <lineage>
        <taxon>Bacteria</taxon>
        <taxon>Pseudomonadati</taxon>
        <taxon>Pseudomonadota</taxon>
        <taxon>Gammaproteobacteria</taxon>
        <taxon>Enterobacterales</taxon>
        <taxon>Enterobacteriaceae</taxon>
        <taxon>Klebsiella/Raoultella group</taxon>
        <taxon>Raoultella</taxon>
    </lineage>
</organism>
<dbReference type="AlphaFoldDB" id="A0A7G9A7U7"/>
<sequence length="473" mass="49942">MNSLFSQSLNVINEGLASFADNIRQAGGEVTPLNWQPPAEGDRFTGLSLAGLINHPVVERANQVAMGRYLDAQPVLVDVLTAAVAIPAMAEQKLILHAGPPIAWEEMCGPVKGAIIGAILFEGWAASKDVASRLVLNGEIALAPCHHYDAVGPMAGVISPSMPLWVIENKTNGKRAFSNFNEGLGKVLRFGANNEEVLERLTWISQELGPVMKAAVCQLGELELKPIMAQALHMGDEVHNRNAAATGLLIKRLFPVLLRCNLPNVQLQKVVSFISGNDHFFLNLSMAASKSMMDAAANVPFSSLVTVMARNGVNFGIRLSGLGDQWFQAPANPVEGLFFPGYSVEDAAADLGDSAITETAGVGGFAMASSPAIVKFVGGTPADATENSRRMQFITVGSNPAFTLPALNFSPTAAGIDARKVVDRSILPIINTGIAHKEAGVGQIGAGITTAPMACFSAAIRALAQKLTEENPE</sequence>
<protein>
    <submittedName>
        <fullName evidence="1">YahG</fullName>
    </submittedName>
</protein>
<dbReference type="InterPro" id="IPR009499">
    <property type="entry name" value="AllG-like"/>
</dbReference>
<proteinExistence type="predicted"/>
<evidence type="ECO:0000313" key="1">
    <source>
        <dbReference type="EMBL" id="QNL32826.1"/>
    </source>
</evidence>
<dbReference type="RefSeq" id="WP_001549942.1">
    <property type="nucleotide sequence ID" value="NZ_MT062913.1"/>
</dbReference>
<dbReference type="Gene3D" id="3.90.1700.10">
    <property type="entry name" value="v583 domain like"/>
    <property type="match status" value="1"/>
</dbReference>
<geneLocation type="plasmid" evidence="1">
    <name>p104922-NR</name>
</geneLocation>
<reference evidence="1" key="1">
    <citation type="submission" date="2020-02" db="EMBL/GenBank/DDBJ databases">
        <authorList>
            <person name="Zhou D."/>
        </authorList>
    </citation>
    <scope>NUCLEOTIDE SEQUENCE</scope>
    <source>
        <strain evidence="1">193104922</strain>
        <plasmid evidence="1">p104922-NR</plasmid>
    </source>
</reference>
<dbReference type="Gene3D" id="3.90.1710.10">
    <property type="entry name" value="Enterococcus faecalis V583 domain"/>
    <property type="match status" value="1"/>
</dbReference>
<name>A0A7G9A7U7_RAOOR</name>
<dbReference type="Gene3D" id="1.10.10.660">
    <property type="entry name" value="conserved protein of unknown function from Enterococcus faecalis V583"/>
    <property type="match status" value="1"/>
</dbReference>
<dbReference type="Gene3D" id="3.40.50.720">
    <property type="entry name" value="NAD(P)-binding Rossmann-like Domain"/>
    <property type="match status" value="1"/>
</dbReference>
<accession>A0A7G9A7U7</accession>
<dbReference type="InterPro" id="IPR024033">
    <property type="entry name" value="OXTCase_su_AllG_h-dom"/>
</dbReference>